<dbReference type="OrthoDB" id="9795056at2"/>
<evidence type="ECO:0000313" key="3">
    <source>
        <dbReference type="Proteomes" id="UP000186917"/>
    </source>
</evidence>
<dbReference type="AlphaFoldDB" id="A0A1N7PSZ0"/>
<feature type="region of interest" description="Disordered" evidence="1">
    <location>
        <begin position="1"/>
        <end position="25"/>
    </location>
</feature>
<dbReference type="PANTHER" id="PTHR30565">
    <property type="entry name" value="PROTEIN YCIF"/>
    <property type="match status" value="1"/>
</dbReference>
<evidence type="ECO:0000256" key="1">
    <source>
        <dbReference type="SAM" id="MobiDB-lite"/>
    </source>
</evidence>
<dbReference type="STRING" id="477680.SAMN05421788_10428"/>
<sequence length="194" mass="21559">MASTSVKPTTKKKTATTTTRNVGQGEHDSMLQSFFEDELKDIYWAEKHIVKTLPKMKKAATSEELKQAFTEHTEQSKTHIERLEQVFELLNKPARGKKCEAIAGITTEGESIIEDTEAGTATRDVGLIMAAQKVEHYEIATYGSLAQLAETLGLTAISQLLRETLEEEKETDTLLTSIAENHVNYEAAEEVEAE</sequence>
<gene>
    <name evidence="2" type="ORF">SAMN05421788_10428</name>
</gene>
<dbReference type="Pfam" id="PF05974">
    <property type="entry name" value="DUF892"/>
    <property type="match status" value="1"/>
</dbReference>
<dbReference type="RefSeq" id="WP_076379392.1">
    <property type="nucleotide sequence ID" value="NZ_AP017422.1"/>
</dbReference>
<dbReference type="InterPro" id="IPR009078">
    <property type="entry name" value="Ferritin-like_SF"/>
</dbReference>
<dbReference type="PANTHER" id="PTHR30565:SF9">
    <property type="entry name" value="PROTEIN YCIF"/>
    <property type="match status" value="1"/>
</dbReference>
<evidence type="ECO:0000313" key="2">
    <source>
        <dbReference type="EMBL" id="SIT13670.1"/>
    </source>
</evidence>
<dbReference type="InterPro" id="IPR010287">
    <property type="entry name" value="DUF892_YciF-like"/>
</dbReference>
<keyword evidence="3" id="KW-1185">Reference proteome</keyword>
<reference evidence="3" key="1">
    <citation type="submission" date="2017-01" db="EMBL/GenBank/DDBJ databases">
        <authorList>
            <person name="Varghese N."/>
            <person name="Submissions S."/>
        </authorList>
    </citation>
    <scope>NUCLEOTIDE SEQUENCE [LARGE SCALE GENOMIC DNA]</scope>
    <source>
        <strain evidence="3">DSM 21054</strain>
    </source>
</reference>
<name>A0A1N7PSZ0_9BACT</name>
<accession>A0A1N7PSZ0</accession>
<dbReference type="InterPro" id="IPR047114">
    <property type="entry name" value="YciF"/>
</dbReference>
<dbReference type="EMBL" id="FTOR01000004">
    <property type="protein sequence ID" value="SIT13670.1"/>
    <property type="molecule type" value="Genomic_DNA"/>
</dbReference>
<proteinExistence type="predicted"/>
<dbReference type="InterPro" id="IPR012347">
    <property type="entry name" value="Ferritin-like"/>
</dbReference>
<dbReference type="Proteomes" id="UP000186917">
    <property type="component" value="Unassembled WGS sequence"/>
</dbReference>
<dbReference type="SUPFAM" id="SSF47240">
    <property type="entry name" value="Ferritin-like"/>
    <property type="match status" value="1"/>
</dbReference>
<protein>
    <submittedName>
        <fullName evidence="2">Ferritin-like metal-binding protein YciE</fullName>
    </submittedName>
</protein>
<dbReference type="CDD" id="cd07909">
    <property type="entry name" value="YciF"/>
    <property type="match status" value="1"/>
</dbReference>
<organism evidence="2 3">
    <name type="scientific">Filimonas lacunae</name>
    <dbReference type="NCBI Taxonomy" id="477680"/>
    <lineage>
        <taxon>Bacteria</taxon>
        <taxon>Pseudomonadati</taxon>
        <taxon>Bacteroidota</taxon>
        <taxon>Chitinophagia</taxon>
        <taxon>Chitinophagales</taxon>
        <taxon>Chitinophagaceae</taxon>
        <taxon>Filimonas</taxon>
    </lineage>
</organism>
<dbReference type="Gene3D" id="1.20.1260.10">
    <property type="match status" value="1"/>
</dbReference>